<dbReference type="InterPro" id="IPR058193">
    <property type="entry name" value="VanY/YodJ_core_dom"/>
</dbReference>
<dbReference type="GO" id="GO:0004180">
    <property type="term" value="F:carboxypeptidase activity"/>
    <property type="evidence" value="ECO:0007669"/>
    <property type="project" value="UniProtKB-KW"/>
</dbReference>
<proteinExistence type="predicted"/>
<feature type="domain" description="D-alanyl-D-alanine carboxypeptidase-like core" evidence="1">
    <location>
        <begin position="196"/>
        <end position="311"/>
    </location>
</feature>
<sequence>MANKSIRDLRRKKLREKKRKRRKNLIKIGFCALIIVGALKIDFRKKTDDIKIRKPVENRYAQANKKEEKKEEKTGAIQVATAIGFEDLKIKDDQKLDNDGYSDVMKSYVKSLKSQYCYQEPSDYSKTSVSIGNDQYIEYYGTENSFSKIKINDDFYYVNKFGLRKLNSDNENIDVIKGIVFVNKENPLPKDFNPGLDPTSKKAFDTMLIEMNREGLNVKIASDFRKGDSEEKLLDQNNPDADDPFTSEHQTGTSFDFFTDDTKYSNKFKDTEEYKWLKDNAYKYGFIERYKKEKESITGKKQRPWHFRYVGVENAKQMYENDLSLEEYLKIK</sequence>
<dbReference type="GeneID" id="84577586"/>
<evidence type="ECO:0000259" key="1">
    <source>
        <dbReference type="Pfam" id="PF02557"/>
    </source>
</evidence>
<organism evidence="2 3">
    <name type="scientific">Anaerococcus hydrogenalis</name>
    <dbReference type="NCBI Taxonomy" id="33029"/>
    <lineage>
        <taxon>Bacteria</taxon>
        <taxon>Bacillati</taxon>
        <taxon>Bacillota</taxon>
        <taxon>Tissierellia</taxon>
        <taxon>Tissierellales</taxon>
        <taxon>Peptoniphilaceae</taxon>
        <taxon>Anaerococcus</taxon>
    </lineage>
</organism>
<comment type="caution">
    <text evidence="2">The sequence shown here is derived from an EMBL/GenBank/DDBJ whole genome shotgun (WGS) entry which is preliminary data.</text>
</comment>
<dbReference type="Pfam" id="PF02557">
    <property type="entry name" value="VanY"/>
    <property type="match status" value="1"/>
</dbReference>
<evidence type="ECO:0000313" key="2">
    <source>
        <dbReference type="EMBL" id="PMC82180.1"/>
    </source>
</evidence>
<keyword evidence="2" id="KW-0645">Protease</keyword>
<name>A0A2N6UK02_9FIRM</name>
<dbReference type="InterPro" id="IPR003709">
    <property type="entry name" value="VanY-like_core_dom"/>
</dbReference>
<keyword evidence="2" id="KW-0378">Hydrolase</keyword>
<dbReference type="CDD" id="cd14852">
    <property type="entry name" value="LD-carboxypeptidase"/>
    <property type="match status" value="1"/>
</dbReference>
<keyword evidence="2" id="KW-0121">Carboxypeptidase</keyword>
<evidence type="ECO:0000313" key="3">
    <source>
        <dbReference type="Proteomes" id="UP000235658"/>
    </source>
</evidence>
<dbReference type="GO" id="GO:0006508">
    <property type="term" value="P:proteolysis"/>
    <property type="evidence" value="ECO:0007669"/>
    <property type="project" value="InterPro"/>
</dbReference>
<gene>
    <name evidence="2" type="ORF">CJ192_00145</name>
</gene>
<accession>A0A2N6UK02</accession>
<dbReference type="AlphaFoldDB" id="A0A2N6UK02"/>
<dbReference type="SUPFAM" id="SSF55166">
    <property type="entry name" value="Hedgehog/DD-peptidase"/>
    <property type="match status" value="1"/>
</dbReference>
<dbReference type="PANTHER" id="PTHR34385">
    <property type="entry name" value="D-ALANYL-D-ALANINE CARBOXYPEPTIDASE"/>
    <property type="match status" value="1"/>
</dbReference>
<dbReference type="InterPro" id="IPR009045">
    <property type="entry name" value="Zn_M74/Hedgehog-like"/>
</dbReference>
<dbReference type="RefSeq" id="WP_004817065.1">
    <property type="nucleotide sequence ID" value="NZ_CAUPDS010000010.1"/>
</dbReference>
<dbReference type="Proteomes" id="UP000235658">
    <property type="component" value="Unassembled WGS sequence"/>
</dbReference>
<reference evidence="2 3" key="1">
    <citation type="submission" date="2017-09" db="EMBL/GenBank/DDBJ databases">
        <title>Bacterial strain isolated from the female urinary microbiota.</title>
        <authorList>
            <person name="Thomas-White K."/>
            <person name="Kumar N."/>
            <person name="Forster S."/>
            <person name="Putonti C."/>
            <person name="Lawley T."/>
            <person name="Wolfe A.J."/>
        </authorList>
    </citation>
    <scope>NUCLEOTIDE SEQUENCE [LARGE SCALE GENOMIC DNA]</scope>
    <source>
        <strain evidence="2 3">UMB0204</strain>
    </source>
</reference>
<protein>
    <submittedName>
        <fullName evidence="2">D-alanyl-D-alanine carboxypeptidase</fullName>
    </submittedName>
</protein>
<dbReference type="InterPro" id="IPR052179">
    <property type="entry name" value="DD-CPase-like"/>
</dbReference>
<dbReference type="PANTHER" id="PTHR34385:SF1">
    <property type="entry name" value="PEPTIDOGLYCAN L-ALANYL-D-GLUTAMATE ENDOPEPTIDASE CWLK"/>
    <property type="match status" value="1"/>
</dbReference>
<dbReference type="EMBL" id="PNHP01000001">
    <property type="protein sequence ID" value="PMC82180.1"/>
    <property type="molecule type" value="Genomic_DNA"/>
</dbReference>
<dbReference type="Gene3D" id="3.30.1380.10">
    <property type="match status" value="1"/>
</dbReference>